<protein>
    <submittedName>
        <fullName evidence="4">Uncharacterized protein</fullName>
    </submittedName>
</protein>
<dbReference type="EMBL" id="QMIG01000001">
    <property type="protein sequence ID" value="RAW18593.1"/>
    <property type="molecule type" value="Genomic_DNA"/>
</dbReference>
<feature type="domain" description="Mycothiol-dependent maleylpyruvate isomerase metal-binding" evidence="3">
    <location>
        <begin position="15"/>
        <end position="148"/>
    </location>
</feature>
<dbReference type="NCBIfam" id="TIGR03083">
    <property type="entry name" value="maleylpyruvate isomerase family mycothiol-dependent enzyme"/>
    <property type="match status" value="1"/>
</dbReference>
<dbReference type="AlphaFoldDB" id="A0A329R2K5"/>
<accession>A0A329R2K5</accession>
<dbReference type="SUPFAM" id="SSF109854">
    <property type="entry name" value="DinB/YfiT-like putative metalloenzymes"/>
    <property type="match status" value="1"/>
</dbReference>
<dbReference type="Proteomes" id="UP000250462">
    <property type="component" value="Unassembled WGS sequence"/>
</dbReference>
<feature type="domain" description="MDMPI C-terminal" evidence="2">
    <location>
        <begin position="156"/>
        <end position="223"/>
    </location>
</feature>
<name>A0A329R2K5_9ACTN</name>
<gene>
    <name evidence="4" type="ORF">DPM12_00415</name>
</gene>
<dbReference type="InterPro" id="IPR017517">
    <property type="entry name" value="Maleyloyr_isom"/>
</dbReference>
<evidence type="ECO:0000313" key="5">
    <source>
        <dbReference type="Proteomes" id="UP000250462"/>
    </source>
</evidence>
<sequence length="248" mass="27497">MAMRPGLDKIIDDCRAAGSTLGDVVGTMSETQLREPSALPAWSRAHVLAHLTNVGDAAARQVEYAARGELVEFYDGGRAARDSAIEADSALGLADHQQRVVRMLERLAAAWPESGSPMWEQPVTFREGTVTDVALMWWREIRIHLLDVDLGVDVESWSEDFCRHLFDFLTPRLPAGGYVELRPDDSAPWRFPPASVADDETGWLVVRGPIRDVALWLAGRQPRQMPKAARDGQPVDLPELRPWPAARG</sequence>
<organism evidence="4 5">
    <name type="scientific">Phytoactinopolyspora halophila</name>
    <dbReference type="NCBI Taxonomy" id="1981511"/>
    <lineage>
        <taxon>Bacteria</taxon>
        <taxon>Bacillati</taxon>
        <taxon>Actinomycetota</taxon>
        <taxon>Actinomycetes</taxon>
        <taxon>Jiangellales</taxon>
        <taxon>Jiangellaceae</taxon>
        <taxon>Phytoactinopolyspora</taxon>
    </lineage>
</organism>
<dbReference type="InterPro" id="IPR010872">
    <property type="entry name" value="MDMPI_C-term_domain"/>
</dbReference>
<evidence type="ECO:0000313" key="4">
    <source>
        <dbReference type="EMBL" id="RAW18593.1"/>
    </source>
</evidence>
<dbReference type="Pfam" id="PF11716">
    <property type="entry name" value="MDMPI_N"/>
    <property type="match status" value="1"/>
</dbReference>
<proteinExistence type="predicted"/>
<reference evidence="4 5" key="1">
    <citation type="submission" date="2018-06" db="EMBL/GenBank/DDBJ databases">
        <title>Phytoactinopolyspora halophila sp. nov., a novel halophilic actinomycete isolated from a saline soil in China.</title>
        <authorList>
            <person name="Tang S.-K."/>
        </authorList>
    </citation>
    <scope>NUCLEOTIDE SEQUENCE [LARGE SCALE GENOMIC DNA]</scope>
    <source>
        <strain evidence="4 5">YIM 96934</strain>
    </source>
</reference>
<comment type="caution">
    <text evidence="4">The sequence shown here is derived from an EMBL/GenBank/DDBJ whole genome shotgun (WGS) entry which is preliminary data.</text>
</comment>
<dbReference type="Pfam" id="PF07398">
    <property type="entry name" value="MDMPI_C"/>
    <property type="match status" value="1"/>
</dbReference>
<feature type="region of interest" description="Disordered" evidence="1">
    <location>
        <begin position="224"/>
        <end position="248"/>
    </location>
</feature>
<dbReference type="SUPFAM" id="SSF55718">
    <property type="entry name" value="SCP-like"/>
    <property type="match status" value="1"/>
</dbReference>
<dbReference type="Gene3D" id="1.20.120.450">
    <property type="entry name" value="dinb family like domain"/>
    <property type="match status" value="1"/>
</dbReference>
<evidence type="ECO:0000256" key="1">
    <source>
        <dbReference type="SAM" id="MobiDB-lite"/>
    </source>
</evidence>
<dbReference type="GO" id="GO:0046872">
    <property type="term" value="F:metal ion binding"/>
    <property type="evidence" value="ECO:0007669"/>
    <property type="project" value="InterPro"/>
</dbReference>
<dbReference type="InterPro" id="IPR036527">
    <property type="entry name" value="SCP2_sterol-bd_dom_sf"/>
</dbReference>
<evidence type="ECO:0000259" key="2">
    <source>
        <dbReference type="Pfam" id="PF07398"/>
    </source>
</evidence>
<dbReference type="InterPro" id="IPR024344">
    <property type="entry name" value="MDMPI_metal-binding"/>
</dbReference>
<dbReference type="InterPro" id="IPR034660">
    <property type="entry name" value="DinB/YfiT-like"/>
</dbReference>
<keyword evidence="5" id="KW-1185">Reference proteome</keyword>
<evidence type="ECO:0000259" key="3">
    <source>
        <dbReference type="Pfam" id="PF11716"/>
    </source>
</evidence>